<protein>
    <submittedName>
        <fullName evidence="6">Fumarate reductase flavoprotein subunit</fullName>
    </submittedName>
</protein>
<evidence type="ECO:0000256" key="3">
    <source>
        <dbReference type="ARBA" id="ARBA00022827"/>
    </source>
</evidence>
<evidence type="ECO:0000256" key="4">
    <source>
        <dbReference type="ARBA" id="ARBA00023002"/>
    </source>
</evidence>
<dbReference type="NCBIfam" id="NF005510">
    <property type="entry name" value="PRK07121.1-3"/>
    <property type="match status" value="1"/>
</dbReference>
<evidence type="ECO:0000259" key="5">
    <source>
        <dbReference type="Pfam" id="PF00890"/>
    </source>
</evidence>
<dbReference type="AlphaFoldDB" id="A0A078MSK0"/>
<dbReference type="GO" id="GO:0008202">
    <property type="term" value="P:steroid metabolic process"/>
    <property type="evidence" value="ECO:0007669"/>
    <property type="project" value="UniProtKB-ARBA"/>
</dbReference>
<dbReference type="GO" id="GO:0033765">
    <property type="term" value="F:steroid dehydrogenase activity, acting on the CH-CH group of donors"/>
    <property type="evidence" value="ECO:0007669"/>
    <property type="project" value="UniProtKB-ARBA"/>
</dbReference>
<dbReference type="Gene3D" id="3.90.700.10">
    <property type="entry name" value="Succinate dehydrogenase/fumarate reductase flavoprotein, catalytic domain"/>
    <property type="match status" value="1"/>
</dbReference>
<dbReference type="InterPro" id="IPR050315">
    <property type="entry name" value="FAD-oxidoreductase_2"/>
</dbReference>
<keyword evidence="4" id="KW-0560">Oxidoreductase</keyword>
<keyword evidence="3" id="KW-0274">FAD</keyword>
<dbReference type="PANTHER" id="PTHR43400:SF10">
    <property type="entry name" value="3-OXOSTEROID 1-DEHYDROGENASE"/>
    <property type="match status" value="1"/>
</dbReference>
<name>A0A078MSK0_9MICC</name>
<dbReference type="SUPFAM" id="SSF56425">
    <property type="entry name" value="Succinate dehydrogenase/fumarate reductase flavoprotein, catalytic domain"/>
    <property type="match status" value="1"/>
</dbReference>
<sequence>MDADSIGRFDVEVDVLVIGYGCAGAAAALEARACGAEVLLLEQAGGGGGSSALSGGEIYLGGGTPIQQACGFTDTPEEMEAYLLAALGPQADAEKIREYCRGSLDHYGWLTGHGVPFKPGFWDSPTWVPPTDDGLMWLGENAWPFTDIAKPAPRGHRVTSEGFGGKVLMNALSAAVEAAGIQVRTNTQALQLIMDGPRAAGVLARHFQDRIAVRARRGVVLATGGFADNPEMVAMHAPLLTGLGVTSDGGDDGRGIRMAQAAGAAVQRMSTAQVGIALVPGLAVRGLLVNDVGQRFINEDQYPGLLGQAALFRHDLAVWVVLDEQAFEEVPEAERWGVQPGFVAETIGGLEQEIGMPEGALSSTVHEYNRYAALGEDPYFHKAKQWLRPLEPPFAAIDVRRGFAPPEMGSAGRGGAEVFTLGGLRTGLDGEVIDLSGDPVPGLFAAGRAASGLHGHGYLSGTSLGDGTFFGRRAGAAAAAG</sequence>
<reference evidence="6" key="1">
    <citation type="submission" date="2014-07" db="EMBL/GenBank/DDBJ databases">
        <authorList>
            <person name="Urmite Genomes Urmite Genomes"/>
        </authorList>
    </citation>
    <scope>NUCLEOTIDE SEQUENCE</scope>
    <source>
        <strain evidence="6">11W110_air</strain>
    </source>
</reference>
<comment type="cofactor">
    <cofactor evidence="1">
        <name>FAD</name>
        <dbReference type="ChEBI" id="CHEBI:57692"/>
    </cofactor>
</comment>
<dbReference type="PATRIC" id="fig|1461584.3.peg.1131"/>
<evidence type="ECO:0000256" key="2">
    <source>
        <dbReference type="ARBA" id="ARBA00022630"/>
    </source>
</evidence>
<keyword evidence="2" id="KW-0285">Flavoprotein</keyword>
<dbReference type="InterPro" id="IPR036188">
    <property type="entry name" value="FAD/NAD-bd_sf"/>
</dbReference>
<gene>
    <name evidence="6" type="primary">ifcA</name>
    <name evidence="6" type="ORF">BN1051_01139</name>
</gene>
<dbReference type="InterPro" id="IPR027477">
    <property type="entry name" value="Succ_DH/fumarate_Rdtase_cat_sf"/>
</dbReference>
<dbReference type="Pfam" id="PF00890">
    <property type="entry name" value="FAD_binding_2"/>
    <property type="match status" value="1"/>
</dbReference>
<dbReference type="Gene3D" id="3.50.50.60">
    <property type="entry name" value="FAD/NAD(P)-binding domain"/>
    <property type="match status" value="1"/>
</dbReference>
<feature type="domain" description="FAD-dependent oxidoreductase 2 FAD-binding" evidence="5">
    <location>
        <begin position="14"/>
        <end position="464"/>
    </location>
</feature>
<dbReference type="PANTHER" id="PTHR43400">
    <property type="entry name" value="FUMARATE REDUCTASE"/>
    <property type="match status" value="1"/>
</dbReference>
<proteinExistence type="predicted"/>
<dbReference type="InterPro" id="IPR003953">
    <property type="entry name" value="FAD-dep_OxRdtase_2_FAD-bd"/>
</dbReference>
<evidence type="ECO:0000313" key="6">
    <source>
        <dbReference type="EMBL" id="CEA07816.1"/>
    </source>
</evidence>
<evidence type="ECO:0000256" key="1">
    <source>
        <dbReference type="ARBA" id="ARBA00001974"/>
    </source>
</evidence>
<accession>A0A078MSK0</accession>
<dbReference type="EMBL" id="LN483070">
    <property type="protein sequence ID" value="CEA07816.1"/>
    <property type="molecule type" value="Genomic_DNA"/>
</dbReference>
<dbReference type="SUPFAM" id="SSF51905">
    <property type="entry name" value="FAD/NAD(P)-binding domain"/>
    <property type="match status" value="1"/>
</dbReference>
<organism evidence="6">
    <name type="scientific">Arthrobacter saudimassiliensis</name>
    <dbReference type="NCBI Taxonomy" id="1461584"/>
    <lineage>
        <taxon>Bacteria</taxon>
        <taxon>Bacillati</taxon>
        <taxon>Actinomycetota</taxon>
        <taxon>Actinomycetes</taxon>
        <taxon>Micrococcales</taxon>
        <taxon>Micrococcaceae</taxon>
        <taxon>Arthrobacter</taxon>
    </lineage>
</organism>